<evidence type="ECO:0000256" key="1">
    <source>
        <dbReference type="SAM" id="MobiDB-lite"/>
    </source>
</evidence>
<comment type="caution">
    <text evidence="2">The sequence shown here is derived from an EMBL/GenBank/DDBJ whole genome shotgun (WGS) entry which is preliminary data.</text>
</comment>
<sequence>MSSQLSGIPLAHAPDGTASPSTPPHRRPPQDPSKTYSLRQKNTSNALILLKPYTTTSSSSSSSKIWLAK</sequence>
<feature type="region of interest" description="Disordered" evidence="1">
    <location>
        <begin position="1"/>
        <end position="69"/>
    </location>
</feature>
<dbReference type="Proteomes" id="UP001197093">
    <property type="component" value="Unassembled WGS sequence"/>
</dbReference>
<dbReference type="EMBL" id="JAHCVI010000003">
    <property type="protein sequence ID" value="KAG7287323.1"/>
    <property type="molecule type" value="Genomic_DNA"/>
</dbReference>
<dbReference type="AlphaFoldDB" id="A0AAD4ETI3"/>
<name>A0AAD4ETI3_9PEZI</name>
<feature type="compositionally biased region" description="Low complexity" evidence="1">
    <location>
        <begin position="54"/>
        <end position="63"/>
    </location>
</feature>
<reference evidence="2" key="1">
    <citation type="submission" date="2023-02" db="EMBL/GenBank/DDBJ databases">
        <authorList>
            <person name="Palmer J.M."/>
        </authorList>
    </citation>
    <scope>NUCLEOTIDE SEQUENCE</scope>
    <source>
        <strain evidence="2">FW57</strain>
    </source>
</reference>
<feature type="compositionally biased region" description="Polar residues" evidence="1">
    <location>
        <begin position="32"/>
        <end position="46"/>
    </location>
</feature>
<organism evidence="2 3">
    <name type="scientific">Staphylotrichum longicolle</name>
    <dbReference type="NCBI Taxonomy" id="669026"/>
    <lineage>
        <taxon>Eukaryota</taxon>
        <taxon>Fungi</taxon>
        <taxon>Dikarya</taxon>
        <taxon>Ascomycota</taxon>
        <taxon>Pezizomycotina</taxon>
        <taxon>Sordariomycetes</taxon>
        <taxon>Sordariomycetidae</taxon>
        <taxon>Sordariales</taxon>
        <taxon>Chaetomiaceae</taxon>
        <taxon>Staphylotrichum</taxon>
    </lineage>
</organism>
<keyword evidence="3" id="KW-1185">Reference proteome</keyword>
<gene>
    <name evidence="2" type="ORF">NEMBOFW57_006832</name>
</gene>
<proteinExistence type="predicted"/>
<protein>
    <submittedName>
        <fullName evidence="2">Uncharacterized protein</fullName>
    </submittedName>
</protein>
<evidence type="ECO:0000313" key="3">
    <source>
        <dbReference type="Proteomes" id="UP001197093"/>
    </source>
</evidence>
<accession>A0AAD4ETI3</accession>
<evidence type="ECO:0000313" key="2">
    <source>
        <dbReference type="EMBL" id="KAG7287323.1"/>
    </source>
</evidence>